<organism evidence="3 4">
    <name type="scientific">Streptomyces siamensis</name>
    <dbReference type="NCBI Taxonomy" id="1274986"/>
    <lineage>
        <taxon>Bacteria</taxon>
        <taxon>Bacillati</taxon>
        <taxon>Actinomycetota</taxon>
        <taxon>Actinomycetes</taxon>
        <taxon>Kitasatosporales</taxon>
        <taxon>Streptomycetaceae</taxon>
        <taxon>Streptomyces</taxon>
    </lineage>
</organism>
<dbReference type="RefSeq" id="WP_345650430.1">
    <property type="nucleotide sequence ID" value="NZ_BAABKB010000013.1"/>
</dbReference>
<comment type="caution">
    <text evidence="3">The sequence shown here is derived from an EMBL/GenBank/DDBJ whole genome shotgun (WGS) entry which is preliminary data.</text>
</comment>
<dbReference type="InterPro" id="IPR046862">
    <property type="entry name" value="Rhomboid_2"/>
</dbReference>
<feature type="transmembrane region" description="Helical" evidence="2">
    <location>
        <begin position="172"/>
        <end position="195"/>
    </location>
</feature>
<feature type="region of interest" description="Disordered" evidence="1">
    <location>
        <begin position="1"/>
        <end position="66"/>
    </location>
</feature>
<evidence type="ECO:0008006" key="5">
    <source>
        <dbReference type="Google" id="ProtNLM"/>
    </source>
</evidence>
<feature type="transmembrane region" description="Helical" evidence="2">
    <location>
        <begin position="85"/>
        <end position="107"/>
    </location>
</feature>
<evidence type="ECO:0000313" key="3">
    <source>
        <dbReference type="EMBL" id="GAA5015054.1"/>
    </source>
</evidence>
<keyword evidence="2" id="KW-0812">Transmembrane</keyword>
<dbReference type="Pfam" id="PF20401">
    <property type="entry name" value="Rhomboid_2"/>
    <property type="match status" value="1"/>
</dbReference>
<evidence type="ECO:0000313" key="4">
    <source>
        <dbReference type="Proteomes" id="UP001501759"/>
    </source>
</evidence>
<dbReference type="EMBL" id="BAABKB010000013">
    <property type="protein sequence ID" value="GAA5015054.1"/>
    <property type="molecule type" value="Genomic_DNA"/>
</dbReference>
<feature type="compositionally biased region" description="Low complexity" evidence="1">
    <location>
        <begin position="50"/>
        <end position="66"/>
    </location>
</feature>
<reference evidence="4" key="1">
    <citation type="journal article" date="2019" name="Int. J. Syst. Evol. Microbiol.">
        <title>The Global Catalogue of Microorganisms (GCM) 10K type strain sequencing project: providing services to taxonomists for standard genome sequencing and annotation.</title>
        <authorList>
            <consortium name="The Broad Institute Genomics Platform"/>
            <consortium name="The Broad Institute Genome Sequencing Center for Infectious Disease"/>
            <person name="Wu L."/>
            <person name="Ma J."/>
        </authorList>
    </citation>
    <scope>NUCLEOTIDE SEQUENCE [LARGE SCALE GENOMIC DNA]</scope>
    <source>
        <strain evidence="4">JCM 18409</strain>
    </source>
</reference>
<keyword evidence="2" id="KW-1133">Transmembrane helix</keyword>
<evidence type="ECO:0000256" key="1">
    <source>
        <dbReference type="SAM" id="MobiDB-lite"/>
    </source>
</evidence>
<feature type="transmembrane region" description="Helical" evidence="2">
    <location>
        <begin position="207"/>
        <end position="224"/>
    </location>
</feature>
<evidence type="ECO:0000256" key="2">
    <source>
        <dbReference type="SAM" id="Phobius"/>
    </source>
</evidence>
<name>A0ABP9J170_9ACTN</name>
<accession>A0ABP9J170</accession>
<proteinExistence type="predicted"/>
<keyword evidence="4" id="KW-1185">Reference proteome</keyword>
<sequence length="280" mass="28402">MERSTAERADTAPAHPEVGAPLGDALGGVPRQRAGHGAASTPVTDRVPGRDPATAPPAATAGAAVDGAAARVPARRLRELLPTPAGTPFTFTYALVLAAVSVAAGHVDPSLVHALHQGSSTDVAHLAAHPMLVLIASALWIAGGVTSPYAIGFLLVLTALERRTGGLRAAGVFLLGHMAATLATEMPVGLAVLAGHLPGSSLHRLDYGISFGVAASVGALAGLLSPWLRVPLLTGFGAMLVGDLLSFTDPMTEWGHLMALAVGISTWPLVRRARAARAAP</sequence>
<gene>
    <name evidence="3" type="ORF">GCM10023335_39430</name>
</gene>
<feature type="compositionally biased region" description="Basic and acidic residues" evidence="1">
    <location>
        <begin position="1"/>
        <end position="10"/>
    </location>
</feature>
<dbReference type="Proteomes" id="UP001501759">
    <property type="component" value="Unassembled WGS sequence"/>
</dbReference>
<keyword evidence="2" id="KW-0472">Membrane</keyword>
<feature type="transmembrane region" description="Helical" evidence="2">
    <location>
        <begin position="127"/>
        <end position="160"/>
    </location>
</feature>
<protein>
    <recommendedName>
        <fullName evidence="5">Integral membrane protein</fullName>
    </recommendedName>
</protein>